<dbReference type="VEuPathDB" id="PlasmoDB:PVPAM_110053400"/>
<feature type="compositionally biased region" description="Polar residues" evidence="1">
    <location>
        <begin position="185"/>
        <end position="195"/>
    </location>
</feature>
<sequence length="604" mass="66306">MAGRFWRFNKYAGIYDNYASRRCVDSYYSYKDEIETKINEFYRNGQSNFCHNCDKIRKHIIDINDELNSYCKNYSLYGKFIPDNEKINDFITQCPGLSQCLRNRANRARKPVPQTRSTGGHCEKNGPCHRGAVPTERVSGKAKTEPVIVSPGIREPGEKDSLGIDTSYGEDGRTRLAKVVLNSQEGTMHSRSSSMHVDASEPSVGHPSSISELERTKAQNLSPLSLSASSALSGGHGGYSAQTISSGESGAVTISDGKTLEMKAFQGEPRNVQHIRDNASYAQALDGRIVDDPVKVNTDLASRDAVNGRPTGITIIGRVSNGEGAHFNALNQEATGGRDDLSGVPSRRIPCSKTADGVNHCREEQYDGTRSAANRATGYDTERTSLNGENIKALVGQVLNFVTSQGTQAILRAADSTYPQIGVAPQFSRSPPHELTDRGVEGTEELAGGQQVHLEVQGHPHIQLYSNQENSPPFVQSLGEVLQSKLVQGEINGDLLPEVAPLIVDEDNGEIESNDLGIDVNMITEDPMMAYKKYATMALAPTGVIMLMTILTKFTPLGMFFTKKNRNKRNDMKEKIERLLLSESPVATEENNINFAYSPQYWET</sequence>
<dbReference type="Proteomes" id="UP000220605">
    <property type="component" value="Chromosome 11"/>
</dbReference>
<reference evidence="4" key="1">
    <citation type="submission" date="2016-07" db="EMBL/GenBank/DDBJ databases">
        <authorList>
            <consortium name="Pathogen Informatics"/>
        </authorList>
    </citation>
    <scope>NUCLEOTIDE SEQUENCE [LARGE SCALE GENOMIC DNA]</scope>
</reference>
<keyword evidence="2" id="KW-0472">Membrane</keyword>
<evidence type="ECO:0000256" key="1">
    <source>
        <dbReference type="SAM" id="MobiDB-lite"/>
    </source>
</evidence>
<feature type="region of interest" description="Disordered" evidence="1">
    <location>
        <begin position="107"/>
        <end position="145"/>
    </location>
</feature>
<feature type="region of interest" description="Disordered" evidence="1">
    <location>
        <begin position="150"/>
        <end position="169"/>
    </location>
</feature>
<gene>
    <name evidence="3" type="ORF">PVP01_1148600</name>
</gene>
<dbReference type="AlphaFoldDB" id="A0A564ZXZ0"/>
<dbReference type="EMBL" id="LT635622">
    <property type="protein sequence ID" value="VUZ97233.1"/>
    <property type="molecule type" value="Genomic_DNA"/>
</dbReference>
<proteinExistence type="predicted"/>
<feature type="region of interest" description="Disordered" evidence="1">
    <location>
        <begin position="185"/>
        <end position="211"/>
    </location>
</feature>
<dbReference type="VEuPathDB" id="PlasmoDB:PVW1_050040300"/>
<keyword evidence="2" id="KW-0812">Transmembrane</keyword>
<accession>A0A564ZXZ0</accession>
<dbReference type="OrthoDB" id="10522531at2759"/>
<protein>
    <submittedName>
        <fullName evidence="3">VIR protein</fullName>
    </submittedName>
</protein>
<keyword evidence="2" id="KW-1133">Transmembrane helix</keyword>
<feature type="transmembrane region" description="Helical" evidence="2">
    <location>
        <begin position="538"/>
        <end position="562"/>
    </location>
</feature>
<name>A0A564ZXZ0_PLAVI</name>
<evidence type="ECO:0000313" key="3">
    <source>
        <dbReference type="EMBL" id="VUZ97233.1"/>
    </source>
</evidence>
<evidence type="ECO:0000256" key="2">
    <source>
        <dbReference type="SAM" id="Phobius"/>
    </source>
</evidence>
<dbReference type="VEuPathDB" id="PlasmoDB:PVX_124708"/>
<dbReference type="VEuPathDB" id="PlasmoDB:PVP01_1148600"/>
<organism evidence="3 4">
    <name type="scientific">Plasmodium vivax</name>
    <name type="common">malaria parasite P. vivax</name>
    <dbReference type="NCBI Taxonomy" id="5855"/>
    <lineage>
        <taxon>Eukaryota</taxon>
        <taxon>Sar</taxon>
        <taxon>Alveolata</taxon>
        <taxon>Apicomplexa</taxon>
        <taxon>Aconoidasida</taxon>
        <taxon>Haemosporida</taxon>
        <taxon>Plasmodiidae</taxon>
        <taxon>Plasmodium</taxon>
        <taxon>Plasmodium (Plasmodium)</taxon>
    </lineage>
</organism>
<evidence type="ECO:0000313" key="4">
    <source>
        <dbReference type="Proteomes" id="UP000220605"/>
    </source>
</evidence>